<organism evidence="2 3">
    <name type="scientific">Phormidesmis priestleyi Ana</name>
    <dbReference type="NCBI Taxonomy" id="1666911"/>
    <lineage>
        <taxon>Bacteria</taxon>
        <taxon>Bacillati</taxon>
        <taxon>Cyanobacteriota</taxon>
        <taxon>Cyanophyceae</taxon>
        <taxon>Leptolyngbyales</taxon>
        <taxon>Leptolyngbyaceae</taxon>
        <taxon>Phormidesmis</taxon>
    </lineage>
</organism>
<dbReference type="STRING" id="1666911.HLUCCA11_08795"/>
<name>A0A0P7ZZG3_9CYAN</name>
<feature type="compositionally biased region" description="Low complexity" evidence="1">
    <location>
        <begin position="1"/>
        <end position="23"/>
    </location>
</feature>
<accession>A0A0P7ZZG3</accession>
<evidence type="ECO:0000256" key="1">
    <source>
        <dbReference type="SAM" id="MobiDB-lite"/>
    </source>
</evidence>
<dbReference type="InterPro" id="IPR045511">
    <property type="entry name" value="DUF6439"/>
</dbReference>
<gene>
    <name evidence="2" type="ORF">HLUCCA11_08795</name>
</gene>
<feature type="region of interest" description="Disordered" evidence="1">
    <location>
        <begin position="1"/>
        <end position="28"/>
    </location>
</feature>
<reference evidence="2 3" key="1">
    <citation type="submission" date="2015-09" db="EMBL/GenBank/DDBJ databases">
        <title>Identification and resolution of microdiversity through metagenomic sequencing of parallel consortia.</title>
        <authorList>
            <person name="Nelson W.C."/>
            <person name="Romine M.F."/>
            <person name="Lindemann S.R."/>
        </authorList>
    </citation>
    <scope>NUCLEOTIDE SEQUENCE [LARGE SCALE GENOMIC DNA]</scope>
    <source>
        <strain evidence="2">Ana</strain>
    </source>
</reference>
<proteinExistence type="predicted"/>
<sequence>MGTPTSMSVPQSVSQPASSSPQRAVDKSVLKSFSPEELAQALAEQLAISPKDWHSLSSNRAVRAREQAAAALVYMLKDRPEEAIPRLNQAIGWLDRTLKAPPCPSHGKHS</sequence>
<comment type="caution">
    <text evidence="2">The sequence shown here is derived from an EMBL/GenBank/DDBJ whole genome shotgun (WGS) entry which is preliminary data.</text>
</comment>
<dbReference type="Proteomes" id="UP000050465">
    <property type="component" value="Unassembled WGS sequence"/>
</dbReference>
<dbReference type="AlphaFoldDB" id="A0A0P7ZZG3"/>
<protein>
    <submittedName>
        <fullName evidence="2">Uncharacterized protein</fullName>
    </submittedName>
</protein>
<dbReference type="Pfam" id="PF20035">
    <property type="entry name" value="DUF6439"/>
    <property type="match status" value="1"/>
</dbReference>
<dbReference type="EMBL" id="LJZR01000009">
    <property type="protein sequence ID" value="KPQ35984.1"/>
    <property type="molecule type" value="Genomic_DNA"/>
</dbReference>
<evidence type="ECO:0000313" key="2">
    <source>
        <dbReference type="EMBL" id="KPQ35984.1"/>
    </source>
</evidence>
<evidence type="ECO:0000313" key="3">
    <source>
        <dbReference type="Proteomes" id="UP000050465"/>
    </source>
</evidence>